<keyword evidence="1" id="KW-0472">Membrane</keyword>
<keyword evidence="1" id="KW-0812">Transmembrane</keyword>
<evidence type="ECO:0000313" key="3">
    <source>
        <dbReference type="Proteomes" id="UP000223913"/>
    </source>
</evidence>
<keyword evidence="3" id="KW-1185">Reference proteome</keyword>
<name>A0A2D0MX91_FLAN2</name>
<protein>
    <submittedName>
        <fullName evidence="2">Uncharacterized protein</fullName>
    </submittedName>
</protein>
<organism evidence="2 3">
    <name type="scientific">Flavilitoribacter nigricans (strain ATCC 23147 / DSM 23189 / NBRC 102662 / NCIMB 1420 / SS-2)</name>
    <name type="common">Lewinella nigricans</name>
    <dbReference type="NCBI Taxonomy" id="1122177"/>
    <lineage>
        <taxon>Bacteria</taxon>
        <taxon>Pseudomonadati</taxon>
        <taxon>Bacteroidota</taxon>
        <taxon>Saprospiria</taxon>
        <taxon>Saprospirales</taxon>
        <taxon>Lewinellaceae</taxon>
        <taxon>Flavilitoribacter</taxon>
    </lineage>
</organism>
<feature type="transmembrane region" description="Helical" evidence="1">
    <location>
        <begin position="12"/>
        <end position="29"/>
    </location>
</feature>
<dbReference type="AlphaFoldDB" id="A0A2D0MX91"/>
<dbReference type="RefSeq" id="WP_099155794.1">
    <property type="nucleotide sequence ID" value="NZ_PDUD01000074.1"/>
</dbReference>
<evidence type="ECO:0000256" key="1">
    <source>
        <dbReference type="SAM" id="Phobius"/>
    </source>
</evidence>
<reference evidence="2 3" key="1">
    <citation type="submission" date="2017-10" db="EMBL/GenBank/DDBJ databases">
        <title>The draft genome sequence of Lewinella nigricans NBRC 102662.</title>
        <authorList>
            <person name="Wang K."/>
        </authorList>
    </citation>
    <scope>NUCLEOTIDE SEQUENCE [LARGE SCALE GENOMIC DNA]</scope>
    <source>
        <strain evidence="2 3">NBRC 102662</strain>
    </source>
</reference>
<evidence type="ECO:0000313" key="2">
    <source>
        <dbReference type="EMBL" id="PHN00800.1"/>
    </source>
</evidence>
<accession>A0A2D0MX91</accession>
<proteinExistence type="predicted"/>
<sequence>MERAQKTPISFGLLFLLFLIILIFGYIRWQDVVIPHPDGTYSIDDATADKIADRVDRIENKAEFYALVARSDGYYACPLCPPEAMTNGRFFLKFEETYKVGVSINPKERYSQAELIRWNLDYFVLAVGSHSEMLVLETIFIGNYPLHPENMKRPLLRRLAVPPGSGTKLR</sequence>
<dbReference type="EMBL" id="PDUD01000074">
    <property type="protein sequence ID" value="PHN00800.1"/>
    <property type="molecule type" value="Genomic_DNA"/>
</dbReference>
<dbReference type="Proteomes" id="UP000223913">
    <property type="component" value="Unassembled WGS sequence"/>
</dbReference>
<keyword evidence="1" id="KW-1133">Transmembrane helix</keyword>
<comment type="caution">
    <text evidence="2">The sequence shown here is derived from an EMBL/GenBank/DDBJ whole genome shotgun (WGS) entry which is preliminary data.</text>
</comment>
<gene>
    <name evidence="2" type="ORF">CRP01_40375</name>
</gene>